<comment type="caution">
    <text evidence="1">The sequence shown here is derived from an EMBL/GenBank/DDBJ whole genome shotgun (WGS) entry which is preliminary data.</text>
</comment>
<evidence type="ECO:0000313" key="1">
    <source>
        <dbReference type="EMBL" id="RCN44398.1"/>
    </source>
</evidence>
<keyword evidence="2" id="KW-1185">Reference proteome</keyword>
<protein>
    <submittedName>
        <fullName evidence="1">Uncharacterized protein</fullName>
    </submittedName>
</protein>
<dbReference type="AlphaFoldDB" id="A0A368GL50"/>
<evidence type="ECO:0000313" key="2">
    <source>
        <dbReference type="Proteomes" id="UP000252519"/>
    </source>
</evidence>
<sequence length="180" mass="20741">LHCPERGGGGGRALLLHDVNRSLIEGYVCVARQDSREVHKIFHFSRLSQSYPSWRERDSHSIRNARLSIGLMRSTVKSALYGEVIVKEVLKRRDVLLELNEMRNPEANKRKTGAWKEIQEIILTTCKKLMTIDQIERTWRNKKSHVKDVLMTEKRYRSFTGGGVDMALENAIRKKCGPPI</sequence>
<dbReference type="OrthoDB" id="5872938at2759"/>
<proteinExistence type="predicted"/>
<feature type="non-terminal residue" evidence="1">
    <location>
        <position position="1"/>
    </location>
</feature>
<dbReference type="Proteomes" id="UP000252519">
    <property type="component" value="Unassembled WGS sequence"/>
</dbReference>
<gene>
    <name evidence="1" type="ORF">ANCCAN_09612</name>
</gene>
<name>A0A368GL50_ANCCA</name>
<reference evidence="1 2" key="1">
    <citation type="submission" date="2014-10" db="EMBL/GenBank/DDBJ databases">
        <title>Draft genome of the hookworm Ancylostoma caninum.</title>
        <authorList>
            <person name="Mitreva M."/>
        </authorList>
    </citation>
    <scope>NUCLEOTIDE SEQUENCE [LARGE SCALE GENOMIC DNA]</scope>
    <source>
        <strain evidence="1 2">Baltimore</strain>
    </source>
</reference>
<accession>A0A368GL50</accession>
<dbReference type="EMBL" id="JOJR01000130">
    <property type="protein sequence ID" value="RCN44398.1"/>
    <property type="molecule type" value="Genomic_DNA"/>
</dbReference>
<organism evidence="1 2">
    <name type="scientific">Ancylostoma caninum</name>
    <name type="common">Dog hookworm</name>
    <dbReference type="NCBI Taxonomy" id="29170"/>
    <lineage>
        <taxon>Eukaryota</taxon>
        <taxon>Metazoa</taxon>
        <taxon>Ecdysozoa</taxon>
        <taxon>Nematoda</taxon>
        <taxon>Chromadorea</taxon>
        <taxon>Rhabditida</taxon>
        <taxon>Rhabditina</taxon>
        <taxon>Rhabditomorpha</taxon>
        <taxon>Strongyloidea</taxon>
        <taxon>Ancylostomatidae</taxon>
        <taxon>Ancylostomatinae</taxon>
        <taxon>Ancylostoma</taxon>
    </lineage>
</organism>